<dbReference type="EMBL" id="FMJD01000008">
    <property type="protein sequence ID" value="SCM76824.1"/>
    <property type="molecule type" value="Genomic_DNA"/>
</dbReference>
<proteinExistence type="predicted"/>
<dbReference type="PANTHER" id="PTHR43537">
    <property type="entry name" value="TRANSCRIPTIONAL REGULATOR, GNTR FAMILY"/>
    <property type="match status" value="1"/>
</dbReference>
<dbReference type="SUPFAM" id="SSF46785">
    <property type="entry name" value="Winged helix' DNA-binding domain"/>
    <property type="match status" value="2"/>
</dbReference>
<reference evidence="5" key="1">
    <citation type="submission" date="2016-08" db="EMBL/GenBank/DDBJ databases">
        <authorList>
            <person name="Seilhamer J.J."/>
        </authorList>
    </citation>
    <scope>NUCLEOTIDE SEQUENCE</scope>
    <source>
        <strain evidence="5">86</strain>
    </source>
</reference>
<evidence type="ECO:0000259" key="4">
    <source>
        <dbReference type="SMART" id="SM00895"/>
    </source>
</evidence>
<dbReference type="InterPro" id="IPR036388">
    <property type="entry name" value="WH-like_DNA-bd_sf"/>
</dbReference>
<dbReference type="AlphaFoldDB" id="A0A212LGZ8"/>
<dbReference type="InterPro" id="IPR036390">
    <property type="entry name" value="WH_DNA-bd_sf"/>
</dbReference>
<evidence type="ECO:0000256" key="3">
    <source>
        <dbReference type="ARBA" id="ARBA00023163"/>
    </source>
</evidence>
<protein>
    <submittedName>
        <fullName evidence="5">Transcriptional regulator, GntR family</fullName>
    </submittedName>
</protein>
<dbReference type="InterPro" id="IPR011711">
    <property type="entry name" value="GntR_C"/>
</dbReference>
<dbReference type="Pfam" id="PF07729">
    <property type="entry name" value="FCD"/>
    <property type="match status" value="1"/>
</dbReference>
<dbReference type="Gene3D" id="1.10.10.10">
    <property type="entry name" value="Winged helix-like DNA-binding domain superfamily/Winged helix DNA-binding domain"/>
    <property type="match status" value="2"/>
</dbReference>
<dbReference type="PANTHER" id="PTHR43537:SF51">
    <property type="entry name" value="HTH-TYPE TRANSCRIPTIONAL REGULATOR LGOR-RELATED"/>
    <property type="match status" value="1"/>
</dbReference>
<gene>
    <name evidence="5" type="ORF">KL86PLE_40629</name>
</gene>
<evidence type="ECO:0000256" key="2">
    <source>
        <dbReference type="ARBA" id="ARBA00023125"/>
    </source>
</evidence>
<dbReference type="GO" id="GO:0003700">
    <property type="term" value="F:DNA-binding transcription factor activity"/>
    <property type="evidence" value="ECO:0007669"/>
    <property type="project" value="InterPro"/>
</dbReference>
<sequence>MRSDAVFKRTYNSVLDRMATMAIGDSLDSEHTMARDFKVSRTTVRKILDALTRHGLVNIGVDGNRTIARLPKRGESFPEEETAAGRETVERGFMELIQAEIIRPGEVISTADLARRLRVSATVIREYLEGFRQFGLIARQENGTWVFAGFDQNFARELSDIRELIEVRAAEAFGDLPLDHPAWKELDDIEQRHIELQANFQRDSELFSRLDEEFHLLINSVLKNRFVNNFNHVRSFIFHYHYQWNKSDEKERNSVAIAEHLDYIRALKSRDRMLIRLAANRHLQSARISLLASMR</sequence>
<dbReference type="Gene3D" id="1.20.120.530">
    <property type="entry name" value="GntR ligand-binding domain-like"/>
    <property type="match status" value="1"/>
</dbReference>
<feature type="domain" description="GntR C-terminal" evidence="4">
    <location>
        <begin position="157"/>
        <end position="285"/>
    </location>
</feature>
<keyword evidence="3" id="KW-0804">Transcription</keyword>
<accession>A0A212LGZ8</accession>
<keyword evidence="1" id="KW-0805">Transcription regulation</keyword>
<dbReference type="SUPFAM" id="SSF48008">
    <property type="entry name" value="GntR ligand-binding domain-like"/>
    <property type="match status" value="1"/>
</dbReference>
<evidence type="ECO:0000313" key="5">
    <source>
        <dbReference type="EMBL" id="SCM76824.1"/>
    </source>
</evidence>
<evidence type="ECO:0000256" key="1">
    <source>
        <dbReference type="ARBA" id="ARBA00023015"/>
    </source>
</evidence>
<dbReference type="RefSeq" id="WP_288196877.1">
    <property type="nucleotide sequence ID" value="NZ_LT608334.1"/>
</dbReference>
<dbReference type="InterPro" id="IPR008920">
    <property type="entry name" value="TF_FadR/GntR_C"/>
</dbReference>
<dbReference type="GO" id="GO:0003677">
    <property type="term" value="F:DNA binding"/>
    <property type="evidence" value="ECO:0007669"/>
    <property type="project" value="UniProtKB-KW"/>
</dbReference>
<organism evidence="5">
    <name type="scientific">uncultured Pleomorphomonas sp</name>
    <dbReference type="NCBI Taxonomy" id="442121"/>
    <lineage>
        <taxon>Bacteria</taxon>
        <taxon>Pseudomonadati</taxon>
        <taxon>Pseudomonadota</taxon>
        <taxon>Alphaproteobacteria</taxon>
        <taxon>Hyphomicrobiales</taxon>
        <taxon>Pleomorphomonadaceae</taxon>
        <taxon>Pleomorphomonas</taxon>
        <taxon>environmental samples</taxon>
    </lineage>
</organism>
<dbReference type="PRINTS" id="PR00035">
    <property type="entry name" value="HTHGNTR"/>
</dbReference>
<name>A0A212LGZ8_9HYPH</name>
<dbReference type="SMART" id="SM00895">
    <property type="entry name" value="FCD"/>
    <property type="match status" value="1"/>
</dbReference>
<keyword evidence="2" id="KW-0238">DNA-binding</keyword>
<dbReference type="InterPro" id="IPR000524">
    <property type="entry name" value="Tscrpt_reg_HTH_GntR"/>
</dbReference>